<accession>A0ABX2LBH3</accession>
<protein>
    <submittedName>
        <fullName evidence="1">Uncharacterized protein</fullName>
    </submittedName>
</protein>
<name>A0ABX2LBH3_9EURY</name>
<keyword evidence="2" id="KW-1185">Reference proteome</keyword>
<dbReference type="RefSeq" id="WP_174681438.1">
    <property type="nucleotide sequence ID" value="NZ_JABUQZ010000001.1"/>
</dbReference>
<organism evidence="1 2">
    <name type="scientific">Haloterrigena gelatinilytica</name>
    <dbReference type="NCBI Taxonomy" id="2741724"/>
    <lineage>
        <taxon>Archaea</taxon>
        <taxon>Methanobacteriati</taxon>
        <taxon>Methanobacteriota</taxon>
        <taxon>Stenosarchaea group</taxon>
        <taxon>Halobacteria</taxon>
        <taxon>Halobacteriales</taxon>
        <taxon>Natrialbaceae</taxon>
        <taxon>Haloterrigena</taxon>
    </lineage>
</organism>
<comment type="caution">
    <text evidence="1">The sequence shown here is derived from an EMBL/GenBank/DDBJ whole genome shotgun (WGS) entry which is preliminary data.</text>
</comment>
<dbReference type="EMBL" id="JABUQZ010000001">
    <property type="protein sequence ID" value="NUC73614.1"/>
    <property type="molecule type" value="Genomic_DNA"/>
</dbReference>
<dbReference type="Proteomes" id="UP001016761">
    <property type="component" value="Unassembled WGS sequence"/>
</dbReference>
<reference evidence="1 2" key="1">
    <citation type="submission" date="2020-06" db="EMBL/GenBank/DDBJ databases">
        <title>Haloterrigena sp. nov., an extremely halophilic archaeon isolated from a saline sediment.</title>
        <authorList>
            <person name="Liu B.-B."/>
        </authorList>
    </citation>
    <scope>NUCLEOTIDE SEQUENCE [LARGE SCALE GENOMIC DNA]</scope>
    <source>
        <strain evidence="1 2">SYSU A558-1</strain>
    </source>
</reference>
<proteinExistence type="predicted"/>
<gene>
    <name evidence="1" type="ORF">HTZ84_15085</name>
</gene>
<sequence>MAIGFANGVVDYPSFLKDAGYEEENISPSFLNANGDRVKTDIIFASQRYVLVFECEPEELTNSTVSKLDDIDLDNLRTEFSHAVTNGGMGHQIVYFGLDDIESDVDDLDIDSPALLYDKHTKTLEKINTFDDTALDRQVSSSTIDYFPSHFIPILGDDHPALVAEKVYQKLCSETFEGGATTDAYHIAEKIYEDFWNDLSGSEKQEIIDKIDVALSEFAAKNGNRHMRKLEDSDRQYFVNTSDAFMDRCQRAIKDLADDDSYQGTFESFD</sequence>
<evidence type="ECO:0000313" key="2">
    <source>
        <dbReference type="Proteomes" id="UP001016761"/>
    </source>
</evidence>
<evidence type="ECO:0000313" key="1">
    <source>
        <dbReference type="EMBL" id="NUC73614.1"/>
    </source>
</evidence>